<dbReference type="Pfam" id="PF00589">
    <property type="entry name" value="Phage_integrase"/>
    <property type="match status" value="1"/>
</dbReference>
<evidence type="ECO:0000256" key="1">
    <source>
        <dbReference type="ARBA" id="ARBA00008857"/>
    </source>
</evidence>
<protein>
    <recommendedName>
        <fullName evidence="5">Tyr recombinase domain-containing protein</fullName>
    </recommendedName>
</protein>
<evidence type="ECO:0000256" key="4">
    <source>
        <dbReference type="ARBA" id="ARBA00023172"/>
    </source>
</evidence>
<name>A0A0D7K8S4_9BURK</name>
<dbReference type="AlphaFoldDB" id="A0A0D7K8S4"/>
<accession>A0A0D7K8S4</accession>
<evidence type="ECO:0000259" key="5">
    <source>
        <dbReference type="PROSITE" id="PS51898"/>
    </source>
</evidence>
<keyword evidence="4" id="KW-0233">DNA recombination</keyword>
<keyword evidence="7" id="KW-1185">Reference proteome</keyword>
<dbReference type="EMBL" id="JXYQ01000057">
    <property type="protein sequence ID" value="KJA09568.1"/>
    <property type="molecule type" value="Genomic_DNA"/>
</dbReference>
<comment type="similarity">
    <text evidence="1">Belongs to the 'phage' integrase family.</text>
</comment>
<dbReference type="RefSeq" id="WP_044400678.1">
    <property type="nucleotide sequence ID" value="NZ_JXYQ01000057.1"/>
</dbReference>
<dbReference type="InterPro" id="IPR025166">
    <property type="entry name" value="Integrase_DNA_bind_dom"/>
</dbReference>
<evidence type="ECO:0000256" key="3">
    <source>
        <dbReference type="ARBA" id="ARBA00023125"/>
    </source>
</evidence>
<dbReference type="Pfam" id="PF22022">
    <property type="entry name" value="Phage_int_M"/>
    <property type="match status" value="1"/>
</dbReference>
<feature type="domain" description="Tyr recombinase" evidence="5">
    <location>
        <begin position="213"/>
        <end position="389"/>
    </location>
</feature>
<dbReference type="InterPro" id="IPR053876">
    <property type="entry name" value="Phage_int_M"/>
</dbReference>
<dbReference type="GO" id="GO:0003677">
    <property type="term" value="F:DNA binding"/>
    <property type="evidence" value="ECO:0007669"/>
    <property type="project" value="UniProtKB-KW"/>
</dbReference>
<dbReference type="InterPro" id="IPR013762">
    <property type="entry name" value="Integrase-like_cat_sf"/>
</dbReference>
<keyword evidence="2" id="KW-0229">DNA integration</keyword>
<dbReference type="PROSITE" id="PS51898">
    <property type="entry name" value="TYR_RECOMBINASE"/>
    <property type="match status" value="1"/>
</dbReference>
<keyword evidence="3" id="KW-0238">DNA-binding</keyword>
<evidence type="ECO:0000256" key="2">
    <source>
        <dbReference type="ARBA" id="ARBA00022908"/>
    </source>
</evidence>
<dbReference type="OrthoDB" id="9775880at2"/>
<organism evidence="6 7">
    <name type="scientific">Acidovorax temperans</name>
    <dbReference type="NCBI Taxonomy" id="80878"/>
    <lineage>
        <taxon>Bacteria</taxon>
        <taxon>Pseudomonadati</taxon>
        <taxon>Pseudomonadota</taxon>
        <taxon>Betaproteobacteria</taxon>
        <taxon>Burkholderiales</taxon>
        <taxon>Comamonadaceae</taxon>
        <taxon>Acidovorax</taxon>
    </lineage>
</organism>
<dbReference type="Gene3D" id="1.10.150.130">
    <property type="match status" value="1"/>
</dbReference>
<dbReference type="GO" id="GO:0015074">
    <property type="term" value="P:DNA integration"/>
    <property type="evidence" value="ECO:0007669"/>
    <property type="project" value="UniProtKB-KW"/>
</dbReference>
<gene>
    <name evidence="6" type="ORF">RP29_15810</name>
</gene>
<dbReference type="STRING" id="80878.RP29_15810"/>
<dbReference type="InterPro" id="IPR002104">
    <property type="entry name" value="Integrase_catalytic"/>
</dbReference>
<reference evidence="6 7" key="1">
    <citation type="submission" date="2014-12" db="EMBL/GenBank/DDBJ databases">
        <title>Isolation of bacteria from lake water.</title>
        <authorList>
            <person name="Sheng K.-Y."/>
            <person name="Chin P.-S."/>
            <person name="Chan K.-G."/>
            <person name="Tan G.S."/>
        </authorList>
    </citation>
    <scope>NUCLEOTIDE SEQUENCE [LARGE SCALE GENOMIC DNA]</scope>
    <source>
        <strain evidence="6 7">KY4</strain>
    </source>
</reference>
<sequence length="407" mass="46751">MSRARDRLTALAVKNLSKPGFYHDGGGLYLQVSRFGTKSWILRYTIDKKTRDMGLGPLADWTLAEARERAKQYRQMIDDKRDPIEHRLAEQKARKEERDNRKTFEECAIACHEDKHTLWKNTKHKAQWISTLRSYAFPVIGSMNVASVGKKEVAKVLDPIWLEKQETSSRVLQRIRLVLGWASAHDYYPGYDLKMWEELPNLLPGRPKKKEVHHSSCPYAEAGELMEMLRKSSVSDTLKLCFEFTVLTAARSGEARGALKSEIDFDAKMWVIPDNRMKMDKAHSVPLSDRAIEVLRKAFALAPESALVFPNLNSDQPLSDQAFTKVVLRENLKVPYTAHGFRSTFRTWAGEKTTYPREVCELALAHNIMDKVEEAYARTTFVDQRRHLMQDWANYLRDTASPAPAAY</sequence>
<dbReference type="CDD" id="cd00801">
    <property type="entry name" value="INT_P4_C"/>
    <property type="match status" value="1"/>
</dbReference>
<comment type="caution">
    <text evidence="6">The sequence shown here is derived from an EMBL/GenBank/DDBJ whole genome shotgun (WGS) entry which is preliminary data.</text>
</comment>
<proteinExistence type="inferred from homology"/>
<dbReference type="InterPro" id="IPR011010">
    <property type="entry name" value="DNA_brk_join_enz"/>
</dbReference>
<evidence type="ECO:0000313" key="7">
    <source>
        <dbReference type="Proteomes" id="UP000032566"/>
    </source>
</evidence>
<dbReference type="Gene3D" id="3.30.160.390">
    <property type="entry name" value="Integrase, DNA-binding domain"/>
    <property type="match status" value="1"/>
</dbReference>
<dbReference type="InterPro" id="IPR050808">
    <property type="entry name" value="Phage_Integrase"/>
</dbReference>
<evidence type="ECO:0000313" key="6">
    <source>
        <dbReference type="EMBL" id="KJA09568.1"/>
    </source>
</evidence>
<dbReference type="PANTHER" id="PTHR30629">
    <property type="entry name" value="PROPHAGE INTEGRASE"/>
    <property type="match status" value="1"/>
</dbReference>
<dbReference type="Pfam" id="PF13356">
    <property type="entry name" value="Arm-DNA-bind_3"/>
    <property type="match status" value="1"/>
</dbReference>
<dbReference type="InterPro" id="IPR038488">
    <property type="entry name" value="Integrase_DNA-bd_sf"/>
</dbReference>
<dbReference type="GO" id="GO:0006310">
    <property type="term" value="P:DNA recombination"/>
    <property type="evidence" value="ECO:0007669"/>
    <property type="project" value="UniProtKB-KW"/>
</dbReference>
<dbReference type="InterPro" id="IPR010998">
    <property type="entry name" value="Integrase_recombinase_N"/>
</dbReference>
<dbReference type="PANTHER" id="PTHR30629:SF2">
    <property type="entry name" value="PROPHAGE INTEGRASE INTS-RELATED"/>
    <property type="match status" value="1"/>
</dbReference>
<dbReference type="Proteomes" id="UP000032566">
    <property type="component" value="Unassembled WGS sequence"/>
</dbReference>
<dbReference type="SUPFAM" id="SSF56349">
    <property type="entry name" value="DNA breaking-rejoining enzymes"/>
    <property type="match status" value="1"/>
</dbReference>
<dbReference type="Gene3D" id="1.10.443.10">
    <property type="entry name" value="Intergrase catalytic core"/>
    <property type="match status" value="1"/>
</dbReference>
<dbReference type="PATRIC" id="fig|80878.5.peg.3071"/>